<sequence>MCAYSRAIRNLVTWRSPNSYFITVYCFFAGVTLLIVPWGFLLTWISRIFAWTLLGPWMKLFDLFFVKGYYRTRAELAADPTIEEPDIDSIFADAKYSALAKKVRVAAEDAIKLKEMRAYRYGVYSCRVPAFDDSCVPSIPMPQSTARPYDTSGVYGTEYVELPGQKLYGTMVHRREENKDDAEAVDEKFM</sequence>
<protein>
    <submittedName>
        <fullName evidence="3">Uncharacterized protein</fullName>
    </submittedName>
</protein>
<keyword evidence="1" id="KW-0812">Transmembrane</keyword>
<feature type="transmembrane region" description="Helical" evidence="1">
    <location>
        <begin position="48"/>
        <end position="66"/>
    </location>
</feature>
<accession>A0A6U0JF22</accession>
<proteinExistence type="predicted"/>
<name>A0A6U0JF22_9STRA</name>
<evidence type="ECO:0000313" key="2">
    <source>
        <dbReference type="EMBL" id="CAD8369041.1"/>
    </source>
</evidence>
<dbReference type="AlphaFoldDB" id="A0A6U0JF22"/>
<gene>
    <name evidence="2" type="ORF">MPOL1434_LOCUS5231</name>
    <name evidence="3" type="ORF">MPOL1434_LOCUS5233</name>
</gene>
<evidence type="ECO:0000256" key="1">
    <source>
        <dbReference type="SAM" id="Phobius"/>
    </source>
</evidence>
<keyword evidence="1" id="KW-1133">Transmembrane helix</keyword>
<feature type="transmembrane region" description="Helical" evidence="1">
    <location>
        <begin position="20"/>
        <end position="42"/>
    </location>
</feature>
<dbReference type="EMBL" id="HBEJ01008916">
    <property type="protein sequence ID" value="CAD8369045.1"/>
    <property type="molecule type" value="Transcribed_RNA"/>
</dbReference>
<organism evidence="3">
    <name type="scientific">Minutocellus polymorphus</name>
    <dbReference type="NCBI Taxonomy" id="265543"/>
    <lineage>
        <taxon>Eukaryota</taxon>
        <taxon>Sar</taxon>
        <taxon>Stramenopiles</taxon>
        <taxon>Ochrophyta</taxon>
        <taxon>Bacillariophyta</taxon>
        <taxon>Mediophyceae</taxon>
        <taxon>Cymatosirophycidae</taxon>
        <taxon>Cymatosirales</taxon>
        <taxon>Cymatosiraceae</taxon>
        <taxon>Minutocellus</taxon>
    </lineage>
</organism>
<dbReference type="EMBL" id="HBEJ01008914">
    <property type="protein sequence ID" value="CAD8369041.1"/>
    <property type="molecule type" value="Transcribed_RNA"/>
</dbReference>
<evidence type="ECO:0000313" key="3">
    <source>
        <dbReference type="EMBL" id="CAD8369045.1"/>
    </source>
</evidence>
<reference evidence="3" key="1">
    <citation type="submission" date="2021-01" db="EMBL/GenBank/DDBJ databases">
        <authorList>
            <person name="Corre E."/>
            <person name="Pelletier E."/>
            <person name="Niang G."/>
            <person name="Scheremetjew M."/>
            <person name="Finn R."/>
            <person name="Kale V."/>
            <person name="Holt S."/>
            <person name="Cochrane G."/>
            <person name="Meng A."/>
            <person name="Brown T."/>
            <person name="Cohen L."/>
        </authorList>
    </citation>
    <scope>NUCLEOTIDE SEQUENCE</scope>
    <source>
        <strain evidence="3">CCMP3303</strain>
    </source>
</reference>
<keyword evidence="1" id="KW-0472">Membrane</keyword>